<evidence type="ECO:0000256" key="1">
    <source>
        <dbReference type="ARBA" id="ARBA00004236"/>
    </source>
</evidence>
<keyword evidence="4 7" id="KW-0808">Transferase</keyword>
<evidence type="ECO:0000259" key="6">
    <source>
        <dbReference type="Pfam" id="PF00535"/>
    </source>
</evidence>
<dbReference type="GO" id="GO:0016757">
    <property type="term" value="F:glycosyltransferase activity"/>
    <property type="evidence" value="ECO:0007669"/>
    <property type="project" value="UniProtKB-KW"/>
</dbReference>
<evidence type="ECO:0000256" key="3">
    <source>
        <dbReference type="ARBA" id="ARBA00022676"/>
    </source>
</evidence>
<name>T0ZYU0_9ZZZZ</name>
<dbReference type="InterPro" id="IPR026461">
    <property type="entry name" value="Trfase_2_rSAM/seldom_assoc"/>
</dbReference>
<dbReference type="SUPFAM" id="SSF53448">
    <property type="entry name" value="Nucleotide-diphospho-sugar transferases"/>
    <property type="match status" value="1"/>
</dbReference>
<evidence type="ECO:0000313" key="7">
    <source>
        <dbReference type="EMBL" id="EQD35050.1"/>
    </source>
</evidence>
<organism evidence="7">
    <name type="scientific">mine drainage metagenome</name>
    <dbReference type="NCBI Taxonomy" id="410659"/>
    <lineage>
        <taxon>unclassified sequences</taxon>
        <taxon>metagenomes</taxon>
        <taxon>ecological metagenomes</taxon>
    </lineage>
</organism>
<comment type="caution">
    <text evidence="7">The sequence shown here is derived from an EMBL/GenBank/DDBJ whole genome shotgun (WGS) entry which is preliminary data.</text>
</comment>
<keyword evidence="5" id="KW-0472">Membrane</keyword>
<dbReference type="EMBL" id="AUZX01013629">
    <property type="protein sequence ID" value="EQD35050.1"/>
    <property type="molecule type" value="Genomic_DNA"/>
</dbReference>
<evidence type="ECO:0000256" key="4">
    <source>
        <dbReference type="ARBA" id="ARBA00022679"/>
    </source>
</evidence>
<keyword evidence="3" id="KW-0328">Glycosyltransferase</keyword>
<dbReference type="Gene3D" id="3.90.550.10">
    <property type="entry name" value="Spore Coat Polysaccharide Biosynthesis Protein SpsA, Chain A"/>
    <property type="match status" value="1"/>
</dbReference>
<dbReference type="AlphaFoldDB" id="T0ZYU0"/>
<feature type="domain" description="Glycosyltransferase 2-like" evidence="6">
    <location>
        <begin position="15"/>
        <end position="104"/>
    </location>
</feature>
<keyword evidence="2" id="KW-1003">Cell membrane</keyword>
<dbReference type="NCBIfam" id="TIGR04283">
    <property type="entry name" value="glyco_like_mftF"/>
    <property type="match status" value="1"/>
</dbReference>
<proteinExistence type="predicted"/>
<evidence type="ECO:0000256" key="2">
    <source>
        <dbReference type="ARBA" id="ARBA00022475"/>
    </source>
</evidence>
<comment type="subcellular location">
    <subcellularLocation>
        <location evidence="1">Cell membrane</location>
    </subcellularLocation>
</comment>
<accession>T0ZYU0</accession>
<reference evidence="7" key="2">
    <citation type="journal article" date="2014" name="ISME J.">
        <title>Microbial stratification in low pH oxic and suboxic macroscopic growths along an acid mine drainage.</title>
        <authorList>
            <person name="Mendez-Garcia C."/>
            <person name="Mesa V."/>
            <person name="Sprenger R.R."/>
            <person name="Richter M."/>
            <person name="Diez M.S."/>
            <person name="Solano J."/>
            <person name="Bargiela R."/>
            <person name="Golyshina O.V."/>
            <person name="Manteca A."/>
            <person name="Ramos J.L."/>
            <person name="Gallego J.R."/>
            <person name="Llorente I."/>
            <person name="Martins Dos Santos V.A."/>
            <person name="Jensen O.N."/>
            <person name="Pelaez A.I."/>
            <person name="Sanchez J."/>
            <person name="Ferrer M."/>
        </authorList>
    </citation>
    <scope>NUCLEOTIDE SEQUENCE</scope>
</reference>
<protein>
    <submittedName>
        <fullName evidence="7">Glycosyl transferase, group 2 family protein</fullName>
    </submittedName>
</protein>
<gene>
    <name evidence="7" type="ORF">B1A_18474</name>
</gene>
<dbReference type="Pfam" id="PF00535">
    <property type="entry name" value="Glycos_transf_2"/>
    <property type="match status" value="1"/>
</dbReference>
<dbReference type="PANTHER" id="PTHR43646:SF2">
    <property type="entry name" value="GLYCOSYLTRANSFERASE 2-LIKE DOMAIN-CONTAINING PROTEIN"/>
    <property type="match status" value="1"/>
</dbReference>
<dbReference type="InterPro" id="IPR029044">
    <property type="entry name" value="Nucleotide-diphossugar_trans"/>
</dbReference>
<dbReference type="InterPro" id="IPR001173">
    <property type="entry name" value="Glyco_trans_2-like"/>
</dbReference>
<evidence type="ECO:0000256" key="5">
    <source>
        <dbReference type="ARBA" id="ARBA00023136"/>
    </source>
</evidence>
<sequence length="233" mass="25692">MGADCGSKAGLFDVSVVIPALNAARHLPATLSACDGVGEIVVVDGGSHDDTVTIATRWGARVIASDPGRGIQLRRGAAAAQREWLLFLHADTVLGDGWSRALSEFTAHQDNRLRAATFQFGVDDLSASARRLERMVAWRVRLLGLAYGDQGLLIHRALYQSLGGYRAWPLMEDADLIRRIGRQRLTVLPAIARTSAERWHQDGWWRRSLRNLGCLTLYFLGTPPHLIAKLYRG</sequence>
<reference evidence="7" key="1">
    <citation type="submission" date="2013-08" db="EMBL/GenBank/DDBJ databases">
        <authorList>
            <person name="Mendez C."/>
            <person name="Richter M."/>
            <person name="Ferrer M."/>
            <person name="Sanchez J."/>
        </authorList>
    </citation>
    <scope>NUCLEOTIDE SEQUENCE</scope>
</reference>
<dbReference type="CDD" id="cd02522">
    <property type="entry name" value="GT_2_like_a"/>
    <property type="match status" value="1"/>
</dbReference>
<dbReference type="PANTHER" id="PTHR43646">
    <property type="entry name" value="GLYCOSYLTRANSFERASE"/>
    <property type="match status" value="1"/>
</dbReference>
<dbReference type="GO" id="GO:0005886">
    <property type="term" value="C:plasma membrane"/>
    <property type="evidence" value="ECO:0007669"/>
    <property type="project" value="UniProtKB-SubCell"/>
</dbReference>